<dbReference type="Proteomes" id="UP000178129">
    <property type="component" value="Unassembled WGS sequence"/>
</dbReference>
<keyword evidence="3" id="KW-1185">Reference proteome</keyword>
<protein>
    <recommendedName>
        <fullName evidence="4">Pal1 cell morphology</fullName>
    </recommendedName>
</protein>
<organism evidence="2 3">
    <name type="scientific">Rhynchosporium graminicola</name>
    <dbReference type="NCBI Taxonomy" id="2792576"/>
    <lineage>
        <taxon>Eukaryota</taxon>
        <taxon>Fungi</taxon>
        <taxon>Dikarya</taxon>
        <taxon>Ascomycota</taxon>
        <taxon>Pezizomycotina</taxon>
        <taxon>Leotiomycetes</taxon>
        <taxon>Helotiales</taxon>
        <taxon>Ploettnerulaceae</taxon>
        <taxon>Rhynchosporium</taxon>
    </lineage>
</organism>
<evidence type="ECO:0000256" key="1">
    <source>
        <dbReference type="SAM" id="MobiDB-lite"/>
    </source>
</evidence>
<dbReference type="GO" id="GO:0005737">
    <property type="term" value="C:cytoplasm"/>
    <property type="evidence" value="ECO:0007669"/>
    <property type="project" value="TreeGrafter"/>
</dbReference>
<evidence type="ECO:0000313" key="2">
    <source>
        <dbReference type="EMBL" id="CZS95344.1"/>
    </source>
</evidence>
<dbReference type="Pfam" id="PF08316">
    <property type="entry name" value="Pal1"/>
    <property type="match status" value="1"/>
</dbReference>
<gene>
    <name evidence="2" type="ORF">RCO7_05763</name>
</gene>
<sequence length="381" mass="41955">MESPGDKNWATKYLIDPLNAPEPSEETGPGTHFTSTMNRSSSTSKSPAFGRSSKQPPVSTYPTPPQSASPTRSSFHPSNPYSPSHRQVAFGDLHEAGPSSRKSSGEQSSKGKGHSRRRGSSLDERFPGDMSHRPLDQLRKESKAANRSPHLRKKHIPGADSIDKLDKSVIGGLYHHEGPYDATLQSRNMNPKYAPLEAVKGTNEEAIRATPREYIRDSLIKHVPLQGTAVIPPGFEDFSGKRMDYEEGADLMREPDAAGGAYKRWDHVKYLPEDLKGKGEPSYSIEKALKEHKAESARNGLSRDARSYEMQPQRPGAGRQRSVSGNHEDFRAYSRPSASAFQAVDGGGDQMQRSNTTGKRTGEGLKKRFGSLRRNKDTAES</sequence>
<evidence type="ECO:0000313" key="3">
    <source>
        <dbReference type="Proteomes" id="UP000178129"/>
    </source>
</evidence>
<dbReference type="EMBL" id="FJUW01000010">
    <property type="protein sequence ID" value="CZS95344.1"/>
    <property type="molecule type" value="Genomic_DNA"/>
</dbReference>
<feature type="compositionally biased region" description="Low complexity" evidence="1">
    <location>
        <begin position="99"/>
        <end position="110"/>
    </location>
</feature>
<feature type="compositionally biased region" description="Basic and acidic residues" evidence="1">
    <location>
        <begin position="120"/>
        <end position="144"/>
    </location>
</feature>
<accession>A0A1E1KF15</accession>
<evidence type="ECO:0008006" key="4">
    <source>
        <dbReference type="Google" id="ProtNLM"/>
    </source>
</evidence>
<dbReference type="PANTHER" id="PTHR28307:SF1">
    <property type="entry name" value="PAL1 CELL MORPHOLOGY PROTEIN"/>
    <property type="match status" value="1"/>
</dbReference>
<feature type="region of interest" description="Disordered" evidence="1">
    <location>
        <begin position="1"/>
        <end position="162"/>
    </location>
</feature>
<proteinExistence type="predicted"/>
<name>A0A1E1KF15_9HELO</name>
<dbReference type="AlphaFoldDB" id="A0A1E1KF15"/>
<feature type="region of interest" description="Disordered" evidence="1">
    <location>
        <begin position="289"/>
        <end position="381"/>
    </location>
</feature>
<feature type="compositionally biased region" description="Polar residues" evidence="1">
    <location>
        <begin position="52"/>
        <end position="61"/>
    </location>
</feature>
<dbReference type="PANTHER" id="PTHR28307">
    <property type="entry name" value="PROTEIN PAL1"/>
    <property type="match status" value="1"/>
</dbReference>
<feature type="compositionally biased region" description="Basic and acidic residues" evidence="1">
    <location>
        <begin position="289"/>
        <end position="307"/>
    </location>
</feature>
<comment type="caution">
    <text evidence="2">The sequence shown here is derived from an EMBL/GenBank/DDBJ whole genome shotgun (WGS) entry which is preliminary data.</text>
</comment>
<reference evidence="3" key="1">
    <citation type="submission" date="2016-03" db="EMBL/GenBank/DDBJ databases">
        <authorList>
            <person name="Ploux O."/>
        </authorList>
    </citation>
    <scope>NUCLEOTIDE SEQUENCE [LARGE SCALE GENOMIC DNA]</scope>
    <source>
        <strain evidence="3">UK7</strain>
    </source>
</reference>
<dbReference type="InParanoid" id="A0A1E1KF15"/>
<feature type="compositionally biased region" description="Polar residues" evidence="1">
    <location>
        <begin position="68"/>
        <end position="85"/>
    </location>
</feature>
<feature type="compositionally biased region" description="Low complexity" evidence="1">
    <location>
        <begin position="34"/>
        <end position="46"/>
    </location>
</feature>
<dbReference type="InterPro" id="IPR013226">
    <property type="entry name" value="Pal1"/>
</dbReference>